<dbReference type="InterPro" id="IPR005537">
    <property type="entry name" value="RAMP_III_fam"/>
</dbReference>
<dbReference type="InterPro" id="IPR007522">
    <property type="entry name" value="CRISPR-assoc_prot_TM1795"/>
</dbReference>
<sequence>MHSITFELETITPMFMYGADQNHAELRPPSFKGMMRFWWRAMRADDDVKTLSKDEAHLFGGTDKGQGRSKIIVRFLSYEISQILAPLLPHDLKRMPQRKAIKPDYHFTCNVTLTTTSENEKQELVAAFKCALLLGGMGKRSRRGYGSVSYRAFETIPQFIEELVTSSQSLSKIPFDQKNLPNAICLKKRTLNEKEPEYPRILEIFVGTKGLGRDVLLKKIGEASHTHTNPALGTVANKKRFASPVIVTVVKTAQAYHPVITKLTTHFPDGVTGNLQKQQDFINEVLQ</sequence>
<dbReference type="EMBL" id="DF820457">
    <property type="protein sequence ID" value="GAK51212.1"/>
    <property type="molecule type" value="Genomic_DNA"/>
</dbReference>
<evidence type="ECO:0000313" key="4">
    <source>
        <dbReference type="Proteomes" id="UP000030700"/>
    </source>
</evidence>
<evidence type="ECO:0000313" key="3">
    <source>
        <dbReference type="EMBL" id="GAK51212.1"/>
    </source>
</evidence>
<organism evidence="3">
    <name type="scientific">Candidatus Moduliflexus flocculans</name>
    <dbReference type="NCBI Taxonomy" id="1499966"/>
    <lineage>
        <taxon>Bacteria</taxon>
        <taxon>Candidatus Moduliflexota</taxon>
        <taxon>Candidatus Moduliflexia</taxon>
        <taxon>Candidatus Moduliflexales</taxon>
        <taxon>Candidatus Moduliflexaceae</taxon>
    </lineage>
</organism>
<dbReference type="HOGENOM" id="CLU_050338_0_0_0"/>
<dbReference type="STRING" id="1499966.U14_02455"/>
<protein>
    <submittedName>
        <fullName evidence="3">CRISPR-associated RAMP protein, Cmr1 family</fullName>
    </submittedName>
</protein>
<dbReference type="GO" id="GO:0051607">
    <property type="term" value="P:defense response to virus"/>
    <property type="evidence" value="ECO:0007669"/>
    <property type="project" value="UniProtKB-KW"/>
</dbReference>
<evidence type="ECO:0000259" key="2">
    <source>
        <dbReference type="Pfam" id="PF03787"/>
    </source>
</evidence>
<dbReference type="Pfam" id="PF03787">
    <property type="entry name" value="RAMPs"/>
    <property type="match status" value="1"/>
</dbReference>
<proteinExistence type="predicted"/>
<dbReference type="AlphaFoldDB" id="A0A081BLE6"/>
<dbReference type="Proteomes" id="UP000030700">
    <property type="component" value="Unassembled WGS sequence"/>
</dbReference>
<gene>
    <name evidence="3" type="ORF">U14_02455</name>
</gene>
<keyword evidence="4" id="KW-1185">Reference proteome</keyword>
<reference evidence="3" key="1">
    <citation type="journal article" date="2015" name="PeerJ">
        <title>First genomic representation of candidate bacterial phylum KSB3 points to enhanced environmental sensing as a trigger of wastewater bulking.</title>
        <authorList>
            <person name="Sekiguchi Y."/>
            <person name="Ohashi A."/>
            <person name="Parks D.H."/>
            <person name="Yamauchi T."/>
            <person name="Tyson G.W."/>
            <person name="Hugenholtz P."/>
        </authorList>
    </citation>
    <scope>NUCLEOTIDE SEQUENCE [LARGE SCALE GENOMIC DNA]</scope>
</reference>
<dbReference type="NCBIfam" id="TIGR01894">
    <property type="entry name" value="cas_TM1795_cmr1"/>
    <property type="match status" value="1"/>
</dbReference>
<name>A0A081BLE6_9BACT</name>
<evidence type="ECO:0000256" key="1">
    <source>
        <dbReference type="ARBA" id="ARBA00023118"/>
    </source>
</evidence>
<feature type="domain" description="CRISPR type III-associated protein" evidence="2">
    <location>
        <begin position="7"/>
        <end position="149"/>
    </location>
</feature>
<accession>A0A081BLE6</accession>
<keyword evidence="1" id="KW-0051">Antiviral defense</keyword>